<organism evidence="1 2">
    <name type="scientific">Streptococcus suivaginalis</name>
    <dbReference type="NCBI Taxonomy" id="3028082"/>
    <lineage>
        <taxon>Bacteria</taxon>
        <taxon>Bacillati</taxon>
        <taxon>Bacillota</taxon>
        <taxon>Bacilli</taxon>
        <taxon>Lactobacillales</taxon>
        <taxon>Streptococcaceae</taxon>
        <taxon>Streptococcus</taxon>
    </lineage>
</organism>
<dbReference type="KEGG" id="ssuv:PXH68_06655"/>
<evidence type="ECO:0000313" key="1">
    <source>
        <dbReference type="EMBL" id="WNY46571.1"/>
    </source>
</evidence>
<dbReference type="SUPFAM" id="SSF51197">
    <property type="entry name" value="Clavaminate synthase-like"/>
    <property type="match status" value="1"/>
</dbReference>
<reference evidence="1 2" key="1">
    <citation type="submission" date="2023-02" db="EMBL/GenBank/DDBJ databases">
        <title>Streptococcus sp. Genome Sequencing and Assembly.</title>
        <authorList>
            <person name="Shore S.M."/>
            <person name="Nicholson T.L."/>
        </authorList>
    </citation>
    <scope>NUCLEOTIDE SEQUENCE [LARGE SCALE GENOMIC DNA]</scope>
    <source>
        <strain evidence="1 2">29896</strain>
    </source>
</reference>
<protein>
    <submittedName>
        <fullName evidence="1">YhcH/YjgK/YiaL family protein</fullName>
    </submittedName>
</protein>
<dbReference type="RefSeq" id="WP_202848261.1">
    <property type="nucleotide sequence ID" value="NZ_CP118733.1"/>
</dbReference>
<dbReference type="NCBIfam" id="TIGR00022">
    <property type="entry name" value="YhcH/YjgK/YiaL family protein"/>
    <property type="match status" value="1"/>
</dbReference>
<evidence type="ECO:0000313" key="2">
    <source>
        <dbReference type="Proteomes" id="UP001304088"/>
    </source>
</evidence>
<dbReference type="Proteomes" id="UP001304088">
    <property type="component" value="Chromosome"/>
</dbReference>
<dbReference type="AlphaFoldDB" id="A0AA96VC88"/>
<dbReference type="InterPro" id="IPR004375">
    <property type="entry name" value="NanQ/TabA/YiaL"/>
</dbReference>
<accession>A0AA96VC88</accession>
<dbReference type="PANTHER" id="PTHR34986">
    <property type="entry name" value="EVOLVED BETA-GALACTOSIDASE SUBUNIT BETA"/>
    <property type="match status" value="1"/>
</dbReference>
<gene>
    <name evidence="1" type="ORF">PXH68_06655</name>
</gene>
<dbReference type="EMBL" id="CP118733">
    <property type="protein sequence ID" value="WNY46571.1"/>
    <property type="molecule type" value="Genomic_DNA"/>
</dbReference>
<dbReference type="Pfam" id="PF04074">
    <property type="entry name" value="DUF386"/>
    <property type="match status" value="1"/>
</dbReference>
<dbReference type="Gene3D" id="2.60.120.370">
    <property type="entry name" value="YhcH/YjgK/YiaL"/>
    <property type="match status" value="1"/>
</dbReference>
<dbReference type="InterPro" id="IPR037012">
    <property type="entry name" value="NanQ/TabA/YiaL_sf"/>
</dbReference>
<keyword evidence="2" id="KW-1185">Reference proteome</keyword>
<dbReference type="PANTHER" id="PTHR34986:SF1">
    <property type="entry name" value="PROTEIN YIAL"/>
    <property type="match status" value="1"/>
</dbReference>
<name>A0AA96VC88_9STRE</name>
<proteinExistence type="predicted"/>
<dbReference type="GO" id="GO:0005829">
    <property type="term" value="C:cytosol"/>
    <property type="evidence" value="ECO:0007669"/>
    <property type="project" value="TreeGrafter"/>
</dbReference>
<sequence>MIYDRIDQALRYKGLDPNLDMALERLAEGGFDQLVAGRHDCQGDQVFFFLQDNQLALESSPIFEYHKRYADLHVILEGSEKISYSSEEALDPTFKEEGDIGFTVVEDRVDFILNGHHFLLCFPQELHQPNQFMGQGQEVKKLVFKILMK</sequence>